<dbReference type="PANTHER" id="PTHR42878">
    <property type="entry name" value="TWO-COMPONENT HISTIDINE KINASE"/>
    <property type="match status" value="1"/>
</dbReference>
<keyword evidence="9" id="KW-0067">ATP-binding</keyword>
<name>A0ABW2L0Q5_9PROT</name>
<evidence type="ECO:0000259" key="13">
    <source>
        <dbReference type="PROSITE" id="PS50109"/>
    </source>
</evidence>
<evidence type="ECO:0000256" key="11">
    <source>
        <dbReference type="ARBA" id="ARBA00023012"/>
    </source>
</evidence>
<dbReference type="InterPro" id="IPR005467">
    <property type="entry name" value="His_kinase_dom"/>
</dbReference>
<evidence type="ECO:0000256" key="8">
    <source>
        <dbReference type="ARBA" id="ARBA00022777"/>
    </source>
</evidence>
<gene>
    <name evidence="15" type="ORF">ACFQPS_17885</name>
</gene>
<dbReference type="SMART" id="SM00388">
    <property type="entry name" value="HisKA"/>
    <property type="match status" value="1"/>
</dbReference>
<evidence type="ECO:0000256" key="2">
    <source>
        <dbReference type="ARBA" id="ARBA00004141"/>
    </source>
</evidence>
<dbReference type="GO" id="GO:0016301">
    <property type="term" value="F:kinase activity"/>
    <property type="evidence" value="ECO:0007669"/>
    <property type="project" value="UniProtKB-KW"/>
</dbReference>
<dbReference type="InterPro" id="IPR036890">
    <property type="entry name" value="HATPase_C_sf"/>
</dbReference>
<feature type="domain" description="PAS" evidence="14">
    <location>
        <begin position="33"/>
        <end position="65"/>
    </location>
</feature>
<dbReference type="InterPro" id="IPR050351">
    <property type="entry name" value="BphY/WalK/GraS-like"/>
</dbReference>
<dbReference type="InterPro" id="IPR000014">
    <property type="entry name" value="PAS"/>
</dbReference>
<accession>A0ABW2L0Q5</accession>
<reference evidence="16" key="1">
    <citation type="journal article" date="2019" name="Int. J. Syst. Evol. Microbiol.">
        <title>The Global Catalogue of Microorganisms (GCM) 10K type strain sequencing project: providing services to taxonomists for standard genome sequencing and annotation.</title>
        <authorList>
            <consortium name="The Broad Institute Genomics Platform"/>
            <consortium name="The Broad Institute Genome Sequencing Center for Infectious Disease"/>
            <person name="Wu L."/>
            <person name="Ma J."/>
        </authorList>
    </citation>
    <scope>NUCLEOTIDE SEQUENCE [LARGE SCALE GENOMIC DNA]</scope>
    <source>
        <strain evidence="16">CGMCC 1.16275</strain>
    </source>
</reference>
<keyword evidence="5" id="KW-0808">Transferase</keyword>
<dbReference type="PANTHER" id="PTHR42878:SF7">
    <property type="entry name" value="SENSOR HISTIDINE KINASE GLRK"/>
    <property type="match status" value="1"/>
</dbReference>
<evidence type="ECO:0000256" key="4">
    <source>
        <dbReference type="ARBA" id="ARBA00022553"/>
    </source>
</evidence>
<evidence type="ECO:0000259" key="14">
    <source>
        <dbReference type="PROSITE" id="PS50112"/>
    </source>
</evidence>
<dbReference type="Pfam" id="PF13426">
    <property type="entry name" value="PAS_9"/>
    <property type="match status" value="1"/>
</dbReference>
<comment type="subcellular location">
    <subcellularLocation>
        <location evidence="2">Membrane</location>
        <topology evidence="2">Multi-pass membrane protein</topology>
    </subcellularLocation>
</comment>
<keyword evidence="7" id="KW-0547">Nucleotide-binding</keyword>
<dbReference type="SMART" id="SM00387">
    <property type="entry name" value="HATPase_c"/>
    <property type="match status" value="1"/>
</dbReference>
<dbReference type="Gene3D" id="3.30.565.10">
    <property type="entry name" value="Histidine kinase-like ATPase, C-terminal domain"/>
    <property type="match status" value="1"/>
</dbReference>
<dbReference type="RefSeq" id="WP_377360581.1">
    <property type="nucleotide sequence ID" value="NZ_JBHTCM010000025.1"/>
</dbReference>
<dbReference type="Proteomes" id="UP001596456">
    <property type="component" value="Unassembled WGS sequence"/>
</dbReference>
<proteinExistence type="predicted"/>
<organism evidence="15 16">
    <name type="scientific">Rhodocista pekingensis</name>
    <dbReference type="NCBI Taxonomy" id="201185"/>
    <lineage>
        <taxon>Bacteria</taxon>
        <taxon>Pseudomonadati</taxon>
        <taxon>Pseudomonadota</taxon>
        <taxon>Alphaproteobacteria</taxon>
        <taxon>Rhodospirillales</taxon>
        <taxon>Azospirillaceae</taxon>
        <taxon>Rhodocista</taxon>
    </lineage>
</organism>
<evidence type="ECO:0000256" key="7">
    <source>
        <dbReference type="ARBA" id="ARBA00022741"/>
    </source>
</evidence>
<dbReference type="SUPFAM" id="SSF55874">
    <property type="entry name" value="ATPase domain of HSP90 chaperone/DNA topoisomerase II/histidine kinase"/>
    <property type="match status" value="1"/>
</dbReference>
<keyword evidence="4" id="KW-0597">Phosphoprotein</keyword>
<dbReference type="PROSITE" id="PS50109">
    <property type="entry name" value="HIS_KIN"/>
    <property type="match status" value="1"/>
</dbReference>
<comment type="caution">
    <text evidence="15">The sequence shown here is derived from an EMBL/GenBank/DDBJ whole genome shotgun (WGS) entry which is preliminary data.</text>
</comment>
<dbReference type="InterPro" id="IPR003594">
    <property type="entry name" value="HATPase_dom"/>
</dbReference>
<dbReference type="EC" id="2.7.13.3" evidence="3"/>
<dbReference type="CDD" id="cd00082">
    <property type="entry name" value="HisKA"/>
    <property type="match status" value="1"/>
</dbReference>
<evidence type="ECO:0000256" key="12">
    <source>
        <dbReference type="ARBA" id="ARBA00023136"/>
    </source>
</evidence>
<keyword evidence="8 15" id="KW-0418">Kinase</keyword>
<evidence type="ECO:0000256" key="3">
    <source>
        <dbReference type="ARBA" id="ARBA00012438"/>
    </source>
</evidence>
<evidence type="ECO:0000313" key="15">
    <source>
        <dbReference type="EMBL" id="MFC7335042.1"/>
    </source>
</evidence>
<dbReference type="Pfam" id="PF02518">
    <property type="entry name" value="HATPase_c"/>
    <property type="match status" value="1"/>
</dbReference>
<dbReference type="NCBIfam" id="TIGR00229">
    <property type="entry name" value="sensory_box"/>
    <property type="match status" value="1"/>
</dbReference>
<evidence type="ECO:0000256" key="1">
    <source>
        <dbReference type="ARBA" id="ARBA00000085"/>
    </source>
</evidence>
<evidence type="ECO:0000256" key="10">
    <source>
        <dbReference type="ARBA" id="ARBA00022989"/>
    </source>
</evidence>
<evidence type="ECO:0000256" key="9">
    <source>
        <dbReference type="ARBA" id="ARBA00022840"/>
    </source>
</evidence>
<dbReference type="CDD" id="cd00130">
    <property type="entry name" value="PAS"/>
    <property type="match status" value="1"/>
</dbReference>
<keyword evidence="12" id="KW-0472">Membrane</keyword>
<dbReference type="Gene3D" id="3.30.450.20">
    <property type="entry name" value="PAS domain"/>
    <property type="match status" value="1"/>
</dbReference>
<dbReference type="SUPFAM" id="SSF47384">
    <property type="entry name" value="Homodimeric domain of signal transducing histidine kinase"/>
    <property type="match status" value="1"/>
</dbReference>
<comment type="catalytic activity">
    <reaction evidence="1">
        <text>ATP + protein L-histidine = ADP + protein N-phospho-L-histidine.</text>
        <dbReference type="EC" id="2.7.13.3"/>
    </reaction>
</comment>
<dbReference type="PRINTS" id="PR00344">
    <property type="entry name" value="BCTRLSENSOR"/>
</dbReference>
<dbReference type="InterPro" id="IPR004358">
    <property type="entry name" value="Sig_transdc_His_kin-like_C"/>
</dbReference>
<dbReference type="InterPro" id="IPR036097">
    <property type="entry name" value="HisK_dim/P_sf"/>
</dbReference>
<evidence type="ECO:0000313" key="16">
    <source>
        <dbReference type="Proteomes" id="UP001596456"/>
    </source>
</evidence>
<keyword evidence="6" id="KW-0812">Transmembrane</keyword>
<dbReference type="InterPro" id="IPR035965">
    <property type="entry name" value="PAS-like_dom_sf"/>
</dbReference>
<dbReference type="PROSITE" id="PS50112">
    <property type="entry name" value="PAS"/>
    <property type="match status" value="1"/>
</dbReference>
<evidence type="ECO:0000256" key="6">
    <source>
        <dbReference type="ARBA" id="ARBA00022692"/>
    </source>
</evidence>
<feature type="domain" description="Histidine kinase" evidence="13">
    <location>
        <begin position="149"/>
        <end position="357"/>
    </location>
</feature>
<dbReference type="SUPFAM" id="SSF55785">
    <property type="entry name" value="PYP-like sensor domain (PAS domain)"/>
    <property type="match status" value="1"/>
</dbReference>
<keyword evidence="16" id="KW-1185">Reference proteome</keyword>
<keyword evidence="10" id="KW-1133">Transmembrane helix</keyword>
<keyword evidence="11" id="KW-0902">Two-component regulatory system</keyword>
<dbReference type="EMBL" id="JBHTCM010000025">
    <property type="protein sequence ID" value="MFC7335042.1"/>
    <property type="molecule type" value="Genomic_DNA"/>
</dbReference>
<evidence type="ECO:0000256" key="5">
    <source>
        <dbReference type="ARBA" id="ARBA00022679"/>
    </source>
</evidence>
<sequence>MTPESTAPSPLPAALVQPLWEALDEAVLVTDAMLDPPGPTILYVNPAFSRLTGYDAGDAVGRTPVILKGPGTDPRAFAGFNEALRAGRPARATVLNYRRGGEPYLCEIIAAPLTHPDGSRGYIAVEREVQASPAVPLADLRFREWLLAASAHDLQQPLNALTLLAGVLDMRAGGDPRFREPLDGMQAALASARDLCATFLDLGRASAGRVEAVAVDLGHLLLRVAERHRVAAAARGLDLVVVPVRSAVLSDPRLLERILDNLLSNAIRFTPAGRVLLGCRRRGGRLRIDVLDTGPGIDPATLPHLVTDYQHGTRPESGQGLGLAISRRLCDALGHRLEAGHAPGGGARFSVTLDFWTGDGQGATAPAAP</sequence>
<dbReference type="InterPro" id="IPR003661">
    <property type="entry name" value="HisK_dim/P_dom"/>
</dbReference>
<protein>
    <recommendedName>
        <fullName evidence="3">histidine kinase</fullName>
        <ecNumber evidence="3">2.7.13.3</ecNumber>
    </recommendedName>
</protein>